<accession>A0ACA9SA69</accession>
<sequence length="232" mass="26368">IEYIFSNKTGTLTFQRACVVDGVEVGSHDFKQLKENIRNHPTGNVINEFLSLLSICHTVIPERKDDNLNNEGALIKGAATLDYEFTTHRPKSVNLQVNGSNYEYKIFCIFEFNSTRKRMSAVVPNGKIKLYCKGADNVILERLSENNPFVDQTLQHLENYATEGLRTLCIAMREISDEEYRHWSTIYEKASTTLVNCQDELDKAAEIIEKNLFLLGVTAIEDKLQEGVPETI</sequence>
<protein>
    <submittedName>
        <fullName evidence="1">13923_t:CDS:1</fullName>
    </submittedName>
</protein>
<dbReference type="EMBL" id="CAJVQC010103415">
    <property type="protein sequence ID" value="CAG8832328.1"/>
    <property type="molecule type" value="Genomic_DNA"/>
</dbReference>
<evidence type="ECO:0000313" key="1">
    <source>
        <dbReference type="EMBL" id="CAG8832328.1"/>
    </source>
</evidence>
<proteinExistence type="predicted"/>
<keyword evidence="2" id="KW-1185">Reference proteome</keyword>
<organism evidence="1 2">
    <name type="scientific">Racocetra persica</name>
    <dbReference type="NCBI Taxonomy" id="160502"/>
    <lineage>
        <taxon>Eukaryota</taxon>
        <taxon>Fungi</taxon>
        <taxon>Fungi incertae sedis</taxon>
        <taxon>Mucoromycota</taxon>
        <taxon>Glomeromycotina</taxon>
        <taxon>Glomeromycetes</taxon>
        <taxon>Diversisporales</taxon>
        <taxon>Gigasporaceae</taxon>
        <taxon>Racocetra</taxon>
    </lineage>
</organism>
<feature type="non-terminal residue" evidence="1">
    <location>
        <position position="1"/>
    </location>
</feature>
<gene>
    <name evidence="1" type="ORF">RPERSI_LOCUS28416</name>
</gene>
<reference evidence="1" key="1">
    <citation type="submission" date="2021-06" db="EMBL/GenBank/DDBJ databases">
        <authorList>
            <person name="Kallberg Y."/>
            <person name="Tangrot J."/>
            <person name="Rosling A."/>
        </authorList>
    </citation>
    <scope>NUCLEOTIDE SEQUENCE</scope>
    <source>
        <strain evidence="1">MA461A</strain>
    </source>
</reference>
<dbReference type="Proteomes" id="UP000789920">
    <property type="component" value="Unassembled WGS sequence"/>
</dbReference>
<comment type="caution">
    <text evidence="1">The sequence shown here is derived from an EMBL/GenBank/DDBJ whole genome shotgun (WGS) entry which is preliminary data.</text>
</comment>
<name>A0ACA9SA69_9GLOM</name>
<evidence type="ECO:0000313" key="2">
    <source>
        <dbReference type="Proteomes" id="UP000789920"/>
    </source>
</evidence>
<feature type="non-terminal residue" evidence="1">
    <location>
        <position position="232"/>
    </location>
</feature>